<dbReference type="Proteomes" id="UP000613011">
    <property type="component" value="Unassembled WGS sequence"/>
</dbReference>
<dbReference type="EMBL" id="JAEQNA010000001">
    <property type="protein sequence ID" value="MBL0419903.1"/>
    <property type="molecule type" value="Genomic_DNA"/>
</dbReference>
<gene>
    <name evidence="2" type="ORF">JI739_06045</name>
</gene>
<sequence length="352" mass="38118">MLLHTELPLSAQTAYAQLTDVALSLELDRSIEHLHGSFSTKTVQGARYWYFAFRDLDGRVRQLYVGPDTEAVRGAVERARNAQVRPDESLAPLARSAVALGCAAALPKHLRAVRKLGDYGFFRAGGVLVGTHAFLAMGNLLGVRWRDGNSTTDVDFAHAGKNISVALPADVRIDVHEALTSFEQGFIPMVQLSGGAGASYKLSGDPEFQIDFLTSNHRGADAPVMLPNLNVGLQPLRFMEFSLEQVAQAVLIDRNGGAVVVSIPAPERYAVHKLLVAGERSGTLRTKANKDVQQAAALFEHLLSTRPDDLHSAWNDATGRGPGWRKRAVEGMAALRRAHPQLPLAEFTAATT</sequence>
<protein>
    <submittedName>
        <fullName evidence="2">Nucleotidyltransferase domain-containing protein</fullName>
    </submittedName>
</protein>
<evidence type="ECO:0000313" key="3">
    <source>
        <dbReference type="Proteomes" id="UP000613011"/>
    </source>
</evidence>
<dbReference type="Pfam" id="PF12281">
    <property type="entry name" value="NTP_transf_8"/>
    <property type="match status" value="1"/>
</dbReference>
<reference evidence="2" key="1">
    <citation type="submission" date="2021-01" db="EMBL/GenBank/DDBJ databases">
        <title>Ramlibacter sp. strain AW1 16S ribosomal RNA gene Genome sequencing and assembly.</title>
        <authorList>
            <person name="Kang M."/>
        </authorList>
    </citation>
    <scope>NUCLEOTIDE SEQUENCE</scope>
    <source>
        <strain evidence="2">AW1</strain>
    </source>
</reference>
<organism evidence="2 3">
    <name type="scientific">Ramlibacter aurantiacus</name>
    <dbReference type="NCBI Taxonomy" id="2801330"/>
    <lineage>
        <taxon>Bacteria</taxon>
        <taxon>Pseudomonadati</taxon>
        <taxon>Pseudomonadota</taxon>
        <taxon>Betaproteobacteria</taxon>
        <taxon>Burkholderiales</taxon>
        <taxon>Comamonadaceae</taxon>
        <taxon>Ramlibacter</taxon>
    </lineage>
</organism>
<dbReference type="RefSeq" id="WP_201682901.1">
    <property type="nucleotide sequence ID" value="NZ_JAEQNA010000001.1"/>
</dbReference>
<feature type="domain" description="Nucleotidyltransferase-like" evidence="1">
    <location>
        <begin position="110"/>
        <end position="317"/>
    </location>
</feature>
<evidence type="ECO:0000259" key="1">
    <source>
        <dbReference type="Pfam" id="PF12281"/>
    </source>
</evidence>
<comment type="caution">
    <text evidence="2">The sequence shown here is derived from an EMBL/GenBank/DDBJ whole genome shotgun (WGS) entry which is preliminary data.</text>
</comment>
<keyword evidence="3" id="KW-1185">Reference proteome</keyword>
<proteinExistence type="predicted"/>
<name>A0A937D5H0_9BURK</name>
<accession>A0A937D5H0</accession>
<evidence type="ECO:0000313" key="2">
    <source>
        <dbReference type="EMBL" id="MBL0419903.1"/>
    </source>
</evidence>
<dbReference type="AlphaFoldDB" id="A0A937D5H0"/>
<dbReference type="InterPro" id="IPR058575">
    <property type="entry name" value="NTP_transf_8_dom"/>
</dbReference>